<evidence type="ECO:0000256" key="4">
    <source>
        <dbReference type="ARBA" id="ARBA00008276"/>
    </source>
</evidence>
<evidence type="ECO:0000256" key="18">
    <source>
        <dbReference type="PIRNR" id="PIRNR001563"/>
    </source>
</evidence>
<gene>
    <name evidence="21" type="ORF">FC64_GL000981</name>
</gene>
<comment type="pathway">
    <text evidence="3">Cofactor biosynthesis; tetrahydrofolylpolyglutamate biosynthesis.</text>
</comment>
<keyword evidence="14" id="KW-0289">Folate biosynthesis</keyword>
<comment type="cofactor">
    <cofactor evidence="1">
        <name>Mg(2+)</name>
        <dbReference type="ChEBI" id="CHEBI:18420"/>
    </cofactor>
</comment>
<evidence type="ECO:0000256" key="15">
    <source>
        <dbReference type="ARBA" id="ARBA00030592"/>
    </source>
</evidence>
<evidence type="ECO:0000256" key="16">
    <source>
        <dbReference type="ARBA" id="ARBA00047493"/>
    </source>
</evidence>
<comment type="pathway">
    <text evidence="2">Cofactor biosynthesis; tetrahydrofolate biosynthesis; 7,8-dihydrofolate from 2-amino-4-hydroxy-6-hydroxymethyl-7,8-dihydropteridine diphosphate and 4-aminobenzoate: step 2/2.</text>
</comment>
<dbReference type="Gene3D" id="3.90.190.20">
    <property type="entry name" value="Mur ligase, C-terminal domain"/>
    <property type="match status" value="1"/>
</dbReference>
<evidence type="ECO:0000256" key="3">
    <source>
        <dbReference type="ARBA" id="ARBA00005150"/>
    </source>
</evidence>
<dbReference type="STRING" id="1423820.FC64_GL000981"/>
<evidence type="ECO:0000313" key="22">
    <source>
        <dbReference type="Proteomes" id="UP000051291"/>
    </source>
</evidence>
<evidence type="ECO:0000256" key="14">
    <source>
        <dbReference type="ARBA" id="ARBA00022909"/>
    </source>
</evidence>
<dbReference type="NCBIfam" id="TIGR01499">
    <property type="entry name" value="folC"/>
    <property type="match status" value="1"/>
</dbReference>
<dbReference type="GO" id="GO:0005737">
    <property type="term" value="C:cytoplasm"/>
    <property type="evidence" value="ECO:0007669"/>
    <property type="project" value="TreeGrafter"/>
</dbReference>
<evidence type="ECO:0000256" key="12">
    <source>
        <dbReference type="ARBA" id="ARBA00022840"/>
    </source>
</evidence>
<comment type="caution">
    <text evidence="21">The sequence shown here is derived from an EMBL/GenBank/DDBJ whole genome shotgun (WGS) entry which is preliminary data.</text>
</comment>
<dbReference type="SUPFAM" id="SSF53623">
    <property type="entry name" value="MurD-like peptide ligases, catalytic domain"/>
    <property type="match status" value="1"/>
</dbReference>
<keyword evidence="9 18" id="KW-0436">Ligase</keyword>
<evidence type="ECO:0000259" key="19">
    <source>
        <dbReference type="Pfam" id="PF02875"/>
    </source>
</evidence>
<dbReference type="GO" id="GO:0046656">
    <property type="term" value="P:folic acid biosynthetic process"/>
    <property type="evidence" value="ECO:0007669"/>
    <property type="project" value="UniProtKB-KW"/>
</dbReference>
<accession>A0A0R1ZAC9</accession>
<dbReference type="GO" id="GO:0008841">
    <property type="term" value="F:dihydrofolate synthase activity"/>
    <property type="evidence" value="ECO:0007669"/>
    <property type="project" value="UniProtKB-EC"/>
</dbReference>
<sequence>MKQLTYQDALAFIHGRTKFKKIPTLDRMRDFCKRLGDPQQKLKMIHVTGTNGKGSTTAYIRQILIENGFKVGSFTSPFIIKFNDRICINGEMISDNDLVQMVSEIQPIVAQMDEDWADRGGGPTEFEIDTAIMFKYFAEQQVDYAVIEVGLGGTYDSTNVIQPLVSVITGVAKDHLKYLGPTLKDVARNKAGIIKPDTPVVVADLPQDFLAIITEKAQRMNASIYKINAQIKTTLLPNNGWGENFDYDFSEVHLKNVHLEMMGDYQVANAALAITAVELLAEKEHWNLQGADVKHALTQTKWPGRFERVNESPLVILDGAHNIQAVKKLAKLLKERFHDRQIHIITSILADKQPKEMLTELLKLSNIDVTITRFNSPRPVIDPQKIKEEFPKVNVAAQWQRALVNTVQTMDEDDVLLFTGSLYFISEVRHYFVNDKENANEN</sequence>
<dbReference type="PANTHER" id="PTHR11136">
    <property type="entry name" value="FOLYLPOLYGLUTAMATE SYNTHASE-RELATED"/>
    <property type="match status" value="1"/>
</dbReference>
<dbReference type="InterPro" id="IPR013221">
    <property type="entry name" value="Mur_ligase_cen"/>
</dbReference>
<evidence type="ECO:0000256" key="9">
    <source>
        <dbReference type="ARBA" id="ARBA00022598"/>
    </source>
</evidence>
<dbReference type="InterPro" id="IPR036615">
    <property type="entry name" value="Mur_ligase_C_dom_sf"/>
</dbReference>
<dbReference type="GO" id="GO:0004326">
    <property type="term" value="F:tetrahydrofolylpolyglutamate synthase activity"/>
    <property type="evidence" value="ECO:0007669"/>
    <property type="project" value="UniProtKB-EC"/>
</dbReference>
<dbReference type="Proteomes" id="UP000051291">
    <property type="component" value="Unassembled WGS sequence"/>
</dbReference>
<protein>
    <recommendedName>
        <fullName evidence="8">Dihydrofolate synthase/folylpolyglutamate synthase</fullName>
        <ecNumber evidence="6">6.3.2.12</ecNumber>
        <ecNumber evidence="7">6.3.2.17</ecNumber>
    </recommendedName>
    <alternativeName>
        <fullName evidence="15">Tetrahydrofolylpolyglutamate synthase</fullName>
    </alternativeName>
</protein>
<reference evidence="21 22" key="1">
    <citation type="journal article" date="2015" name="Genome Announc.">
        <title>Expanding the biotechnology potential of lactobacilli through comparative genomics of 213 strains and associated genera.</title>
        <authorList>
            <person name="Sun Z."/>
            <person name="Harris H.M."/>
            <person name="McCann A."/>
            <person name="Guo C."/>
            <person name="Argimon S."/>
            <person name="Zhang W."/>
            <person name="Yang X."/>
            <person name="Jeffery I.B."/>
            <person name="Cooney J.C."/>
            <person name="Kagawa T.F."/>
            <person name="Liu W."/>
            <person name="Song Y."/>
            <person name="Salvetti E."/>
            <person name="Wrobel A."/>
            <person name="Rasinkangas P."/>
            <person name="Parkhill J."/>
            <person name="Rea M.C."/>
            <person name="O'Sullivan O."/>
            <person name="Ritari J."/>
            <person name="Douillard F.P."/>
            <person name="Paul Ross R."/>
            <person name="Yang R."/>
            <person name="Briner A.E."/>
            <person name="Felis G.E."/>
            <person name="de Vos W.M."/>
            <person name="Barrangou R."/>
            <person name="Klaenhammer T.R."/>
            <person name="Caufield P.W."/>
            <person name="Cui Y."/>
            <person name="Zhang H."/>
            <person name="O'Toole P.W."/>
        </authorList>
    </citation>
    <scope>NUCLEOTIDE SEQUENCE [LARGE SCALE GENOMIC DNA]</scope>
    <source>
        <strain evidence="21 22">DSM 20653</strain>
    </source>
</reference>
<dbReference type="PROSITE" id="PS01011">
    <property type="entry name" value="FOLYLPOLYGLU_SYNT_1"/>
    <property type="match status" value="1"/>
</dbReference>
<dbReference type="PROSITE" id="PS01012">
    <property type="entry name" value="FOLYLPOLYGLU_SYNT_2"/>
    <property type="match status" value="1"/>
</dbReference>
<dbReference type="Pfam" id="PF02875">
    <property type="entry name" value="Mur_ligase_C"/>
    <property type="match status" value="1"/>
</dbReference>
<dbReference type="PIRSF" id="PIRSF001563">
    <property type="entry name" value="Folylpolyglu_synth"/>
    <property type="match status" value="1"/>
</dbReference>
<dbReference type="FunFam" id="3.40.1190.10:FF:000004">
    <property type="entry name" value="Dihydrofolate synthase/folylpolyglutamate synthase"/>
    <property type="match status" value="1"/>
</dbReference>
<dbReference type="EC" id="6.3.2.17" evidence="7"/>
<dbReference type="AlphaFoldDB" id="A0A0R1ZAC9"/>
<keyword evidence="22" id="KW-1185">Reference proteome</keyword>
<evidence type="ECO:0000256" key="1">
    <source>
        <dbReference type="ARBA" id="ARBA00001946"/>
    </source>
</evidence>
<comment type="catalytic activity">
    <reaction evidence="17">
        <text>7,8-dihydropteroate + L-glutamate + ATP = 7,8-dihydrofolate + ADP + phosphate + H(+)</text>
        <dbReference type="Rhea" id="RHEA:23584"/>
        <dbReference type="ChEBI" id="CHEBI:15378"/>
        <dbReference type="ChEBI" id="CHEBI:17839"/>
        <dbReference type="ChEBI" id="CHEBI:29985"/>
        <dbReference type="ChEBI" id="CHEBI:30616"/>
        <dbReference type="ChEBI" id="CHEBI:43474"/>
        <dbReference type="ChEBI" id="CHEBI:57451"/>
        <dbReference type="ChEBI" id="CHEBI:456216"/>
        <dbReference type="EC" id="6.3.2.12"/>
    </reaction>
</comment>
<feature type="domain" description="Mur ligase central" evidence="20">
    <location>
        <begin position="47"/>
        <end position="276"/>
    </location>
</feature>
<dbReference type="InterPro" id="IPR018109">
    <property type="entry name" value="Folylpolyglutamate_synth_CS"/>
</dbReference>
<evidence type="ECO:0000256" key="13">
    <source>
        <dbReference type="ARBA" id="ARBA00022842"/>
    </source>
</evidence>
<evidence type="ECO:0000256" key="10">
    <source>
        <dbReference type="ARBA" id="ARBA00022723"/>
    </source>
</evidence>
<evidence type="ECO:0000256" key="6">
    <source>
        <dbReference type="ARBA" id="ARBA00013023"/>
    </source>
</evidence>
<evidence type="ECO:0000256" key="17">
    <source>
        <dbReference type="ARBA" id="ARBA00049161"/>
    </source>
</evidence>
<evidence type="ECO:0000256" key="5">
    <source>
        <dbReference type="ARBA" id="ARBA00011245"/>
    </source>
</evidence>
<proteinExistence type="inferred from homology"/>
<dbReference type="InterPro" id="IPR004101">
    <property type="entry name" value="Mur_ligase_C"/>
</dbReference>
<organism evidence="21 22">
    <name type="scientific">Ligilactobacillus araffinosus DSM 20653</name>
    <dbReference type="NCBI Taxonomy" id="1423820"/>
    <lineage>
        <taxon>Bacteria</taxon>
        <taxon>Bacillati</taxon>
        <taxon>Bacillota</taxon>
        <taxon>Bacilli</taxon>
        <taxon>Lactobacillales</taxon>
        <taxon>Lactobacillaceae</taxon>
        <taxon>Ligilactobacillus</taxon>
    </lineage>
</organism>
<dbReference type="GO" id="GO:0005524">
    <property type="term" value="F:ATP binding"/>
    <property type="evidence" value="ECO:0007669"/>
    <property type="project" value="UniProtKB-KW"/>
</dbReference>
<evidence type="ECO:0000256" key="11">
    <source>
        <dbReference type="ARBA" id="ARBA00022741"/>
    </source>
</evidence>
<dbReference type="PATRIC" id="fig|1423820.4.peg.1005"/>
<evidence type="ECO:0000256" key="2">
    <source>
        <dbReference type="ARBA" id="ARBA00004799"/>
    </source>
</evidence>
<dbReference type="InterPro" id="IPR001645">
    <property type="entry name" value="Folylpolyglutamate_synth"/>
</dbReference>
<dbReference type="GO" id="GO:0046872">
    <property type="term" value="F:metal ion binding"/>
    <property type="evidence" value="ECO:0007669"/>
    <property type="project" value="UniProtKB-KW"/>
</dbReference>
<dbReference type="Pfam" id="PF08245">
    <property type="entry name" value="Mur_ligase_M"/>
    <property type="match status" value="1"/>
</dbReference>
<evidence type="ECO:0000256" key="8">
    <source>
        <dbReference type="ARBA" id="ARBA00019357"/>
    </source>
</evidence>
<comment type="subunit">
    <text evidence="5">Monomer.</text>
</comment>
<dbReference type="PANTHER" id="PTHR11136:SF0">
    <property type="entry name" value="DIHYDROFOLATE SYNTHETASE-RELATED"/>
    <property type="match status" value="1"/>
</dbReference>
<comment type="similarity">
    <text evidence="4 18">Belongs to the folylpolyglutamate synthase family.</text>
</comment>
<dbReference type="InterPro" id="IPR036565">
    <property type="entry name" value="Mur-like_cat_sf"/>
</dbReference>
<keyword evidence="11 18" id="KW-0547">Nucleotide-binding</keyword>
<dbReference type="RefSeq" id="WP_057906838.1">
    <property type="nucleotide sequence ID" value="NZ_AYYZ01000029.1"/>
</dbReference>
<evidence type="ECO:0000259" key="20">
    <source>
        <dbReference type="Pfam" id="PF08245"/>
    </source>
</evidence>
<dbReference type="Gene3D" id="3.40.1190.10">
    <property type="entry name" value="Mur-like, catalytic domain"/>
    <property type="match status" value="1"/>
</dbReference>
<keyword evidence="13" id="KW-0460">Magnesium</keyword>
<evidence type="ECO:0000313" key="21">
    <source>
        <dbReference type="EMBL" id="KRM51789.1"/>
    </source>
</evidence>
<dbReference type="SUPFAM" id="SSF53244">
    <property type="entry name" value="MurD-like peptide ligases, peptide-binding domain"/>
    <property type="match status" value="1"/>
</dbReference>
<feature type="domain" description="Mur ligase C-terminal" evidence="19">
    <location>
        <begin position="304"/>
        <end position="421"/>
    </location>
</feature>
<evidence type="ECO:0000256" key="7">
    <source>
        <dbReference type="ARBA" id="ARBA00013025"/>
    </source>
</evidence>
<keyword evidence="10" id="KW-0479">Metal-binding</keyword>
<keyword evidence="12 18" id="KW-0067">ATP-binding</keyword>
<dbReference type="EMBL" id="AYYZ01000029">
    <property type="protein sequence ID" value="KRM51789.1"/>
    <property type="molecule type" value="Genomic_DNA"/>
</dbReference>
<comment type="catalytic activity">
    <reaction evidence="16">
        <text>(6S)-5,6,7,8-tetrahydrofolyl-(gamma-L-Glu)(n) + L-glutamate + ATP = (6S)-5,6,7,8-tetrahydrofolyl-(gamma-L-Glu)(n+1) + ADP + phosphate + H(+)</text>
        <dbReference type="Rhea" id="RHEA:10580"/>
        <dbReference type="Rhea" id="RHEA-COMP:14738"/>
        <dbReference type="Rhea" id="RHEA-COMP:14740"/>
        <dbReference type="ChEBI" id="CHEBI:15378"/>
        <dbReference type="ChEBI" id="CHEBI:29985"/>
        <dbReference type="ChEBI" id="CHEBI:30616"/>
        <dbReference type="ChEBI" id="CHEBI:43474"/>
        <dbReference type="ChEBI" id="CHEBI:141005"/>
        <dbReference type="ChEBI" id="CHEBI:456216"/>
        <dbReference type="EC" id="6.3.2.17"/>
    </reaction>
</comment>
<name>A0A0R1ZAC9_9LACO</name>
<dbReference type="EC" id="6.3.2.12" evidence="6"/>